<proteinExistence type="predicted"/>
<accession>A0ACB9VYQ7</accession>
<protein>
    <submittedName>
        <fullName evidence="1">Uncharacterized protein</fullName>
    </submittedName>
</protein>
<organism evidence="1 2">
    <name type="scientific">Chaenocephalus aceratus</name>
    <name type="common">Blackfin icefish</name>
    <name type="synonym">Chaenichthys aceratus</name>
    <dbReference type="NCBI Taxonomy" id="36190"/>
    <lineage>
        <taxon>Eukaryota</taxon>
        <taxon>Metazoa</taxon>
        <taxon>Chordata</taxon>
        <taxon>Craniata</taxon>
        <taxon>Vertebrata</taxon>
        <taxon>Euteleostomi</taxon>
        <taxon>Actinopterygii</taxon>
        <taxon>Neopterygii</taxon>
        <taxon>Teleostei</taxon>
        <taxon>Neoteleostei</taxon>
        <taxon>Acanthomorphata</taxon>
        <taxon>Eupercaria</taxon>
        <taxon>Perciformes</taxon>
        <taxon>Notothenioidei</taxon>
        <taxon>Channichthyidae</taxon>
        <taxon>Chaenocephalus</taxon>
    </lineage>
</organism>
<dbReference type="Proteomes" id="UP001057452">
    <property type="component" value="Chromosome 21"/>
</dbReference>
<sequence>MLRKEQEEEIEEVPVMSHEEEEELGVSDTEDEEEQGTFPLICRIGITQVVQRLLRGGGDLTLCDRSQQTALHISSPELQGKVLGWMSRPHLSPQAQLLQAAWQGDLHSLQLLLLRHTHRAQTDRVDVNVPNSDGVTAVMLAVRDIDLFEDLATRLTWEHRPVEVVKELLGLSPDLRVRDHSGCSAFHYAVNISSPLKEEIIHMMVEALSHAGGASMSPLALDKYSSLDSDSEFGDSDVELDLESLYHNRSVAASPTQTPTHQDSFLLYSHTGVSDK</sequence>
<dbReference type="EMBL" id="CM043805">
    <property type="protein sequence ID" value="KAI4805189.1"/>
    <property type="molecule type" value="Genomic_DNA"/>
</dbReference>
<evidence type="ECO:0000313" key="1">
    <source>
        <dbReference type="EMBL" id="KAI4805189.1"/>
    </source>
</evidence>
<gene>
    <name evidence="1" type="ORF">KUCAC02_009816</name>
</gene>
<reference evidence="1" key="1">
    <citation type="submission" date="2022-05" db="EMBL/GenBank/DDBJ databases">
        <title>Chromosome-level genome of Chaenocephalus aceratus.</title>
        <authorList>
            <person name="Park H."/>
        </authorList>
    </citation>
    <scope>NUCLEOTIDE SEQUENCE</scope>
    <source>
        <strain evidence="1">KU_202001</strain>
    </source>
</reference>
<name>A0ACB9VYQ7_CHAAC</name>
<comment type="caution">
    <text evidence="1">The sequence shown here is derived from an EMBL/GenBank/DDBJ whole genome shotgun (WGS) entry which is preliminary data.</text>
</comment>
<keyword evidence="2" id="KW-1185">Reference proteome</keyword>
<evidence type="ECO:0000313" key="2">
    <source>
        <dbReference type="Proteomes" id="UP001057452"/>
    </source>
</evidence>